<sequence>MLFVSKSKAGYALAYDWQGFEGSSLELLQQKGSKFRSVIHGYRYTSPL</sequence>
<proteinExistence type="predicted"/>
<name>A0ABW0LNI5_9BACL</name>
<organism evidence="1 2">
    <name type="scientific">Cohnella suwonensis</name>
    <dbReference type="NCBI Taxonomy" id="696072"/>
    <lineage>
        <taxon>Bacteria</taxon>
        <taxon>Bacillati</taxon>
        <taxon>Bacillota</taxon>
        <taxon>Bacilli</taxon>
        <taxon>Bacillales</taxon>
        <taxon>Paenibacillaceae</taxon>
        <taxon>Cohnella</taxon>
    </lineage>
</organism>
<evidence type="ECO:0000313" key="1">
    <source>
        <dbReference type="EMBL" id="MFC5467459.1"/>
    </source>
</evidence>
<dbReference type="Proteomes" id="UP001596105">
    <property type="component" value="Unassembled WGS sequence"/>
</dbReference>
<dbReference type="RefSeq" id="WP_209747172.1">
    <property type="nucleotide sequence ID" value="NZ_JBHSMH010000004.1"/>
</dbReference>
<keyword evidence="2" id="KW-1185">Reference proteome</keyword>
<dbReference type="EMBL" id="JBHSMH010000004">
    <property type="protein sequence ID" value="MFC5467459.1"/>
    <property type="molecule type" value="Genomic_DNA"/>
</dbReference>
<accession>A0ABW0LNI5</accession>
<evidence type="ECO:0000313" key="2">
    <source>
        <dbReference type="Proteomes" id="UP001596105"/>
    </source>
</evidence>
<gene>
    <name evidence="1" type="ORF">ACFPPD_01935</name>
</gene>
<reference evidence="2" key="1">
    <citation type="journal article" date="2019" name="Int. J. Syst. Evol. Microbiol.">
        <title>The Global Catalogue of Microorganisms (GCM) 10K type strain sequencing project: providing services to taxonomists for standard genome sequencing and annotation.</title>
        <authorList>
            <consortium name="The Broad Institute Genomics Platform"/>
            <consortium name="The Broad Institute Genome Sequencing Center for Infectious Disease"/>
            <person name="Wu L."/>
            <person name="Ma J."/>
        </authorList>
    </citation>
    <scope>NUCLEOTIDE SEQUENCE [LARGE SCALE GENOMIC DNA]</scope>
    <source>
        <strain evidence="2">CCUG 57113</strain>
    </source>
</reference>
<comment type="caution">
    <text evidence="1">The sequence shown here is derived from an EMBL/GenBank/DDBJ whole genome shotgun (WGS) entry which is preliminary data.</text>
</comment>
<protein>
    <submittedName>
        <fullName evidence="1">Uncharacterized protein</fullName>
    </submittedName>
</protein>